<evidence type="ECO:0000313" key="8">
    <source>
        <dbReference type="EMBL" id="KAF6028312.1"/>
    </source>
</evidence>
<evidence type="ECO:0000259" key="7">
    <source>
        <dbReference type="PROSITE" id="PS51022"/>
    </source>
</evidence>
<dbReference type="InterPro" id="IPR027417">
    <property type="entry name" value="P-loop_NTPase"/>
</dbReference>
<dbReference type="InterPro" id="IPR050716">
    <property type="entry name" value="MAGUK"/>
</dbReference>
<dbReference type="InterPro" id="IPR008145">
    <property type="entry name" value="GK/Ca_channel_bsu"/>
</dbReference>
<dbReference type="InterPro" id="IPR020590">
    <property type="entry name" value="Guanylate_kinase_CS"/>
</dbReference>
<dbReference type="SMART" id="SM00326">
    <property type="entry name" value="SH3"/>
    <property type="match status" value="1"/>
</dbReference>
<evidence type="ECO:0000256" key="2">
    <source>
        <dbReference type="ARBA" id="ARBA00022443"/>
    </source>
</evidence>
<feature type="domain" description="Guanylate kinase-like" evidence="5">
    <location>
        <begin position="350"/>
        <end position="534"/>
    </location>
</feature>
<name>A0A7J7JPN4_BUGNE</name>
<organism evidence="8 9">
    <name type="scientific">Bugula neritina</name>
    <name type="common">Brown bryozoan</name>
    <name type="synonym">Sertularia neritina</name>
    <dbReference type="NCBI Taxonomy" id="10212"/>
    <lineage>
        <taxon>Eukaryota</taxon>
        <taxon>Metazoa</taxon>
        <taxon>Spiralia</taxon>
        <taxon>Lophotrochozoa</taxon>
        <taxon>Bryozoa</taxon>
        <taxon>Gymnolaemata</taxon>
        <taxon>Cheilostomatida</taxon>
        <taxon>Flustrina</taxon>
        <taxon>Buguloidea</taxon>
        <taxon>Bugulidae</taxon>
        <taxon>Bugula</taxon>
    </lineage>
</organism>
<dbReference type="SUPFAM" id="SSF50156">
    <property type="entry name" value="PDZ domain-like"/>
    <property type="match status" value="1"/>
</dbReference>
<dbReference type="InterPro" id="IPR004172">
    <property type="entry name" value="L27_dom"/>
</dbReference>
<evidence type="ECO:0000313" key="9">
    <source>
        <dbReference type="Proteomes" id="UP000593567"/>
    </source>
</evidence>
<dbReference type="Gene3D" id="1.10.287.650">
    <property type="entry name" value="L27 domain"/>
    <property type="match status" value="1"/>
</dbReference>
<feature type="domain" description="L27" evidence="7">
    <location>
        <begin position="30"/>
        <end position="88"/>
    </location>
</feature>
<dbReference type="SMART" id="SM00072">
    <property type="entry name" value="GuKc"/>
    <property type="match status" value="1"/>
</dbReference>
<dbReference type="InterPro" id="IPR036892">
    <property type="entry name" value="L27_dom_sf"/>
</dbReference>
<comment type="caution">
    <text evidence="8">The sequence shown here is derived from an EMBL/GenBank/DDBJ whole genome shotgun (WGS) entry which is preliminary data.</text>
</comment>
<evidence type="ECO:0000256" key="3">
    <source>
        <dbReference type="PROSITE-ProRule" id="PRU00192"/>
    </source>
</evidence>
<dbReference type="InterPro" id="IPR036028">
    <property type="entry name" value="SH3-like_dom_sf"/>
</dbReference>
<dbReference type="InterPro" id="IPR036034">
    <property type="entry name" value="PDZ_sf"/>
</dbReference>
<dbReference type="PROSITE" id="PS00856">
    <property type="entry name" value="GUANYLATE_KINASE_1"/>
    <property type="match status" value="1"/>
</dbReference>
<dbReference type="SMART" id="SM00228">
    <property type="entry name" value="PDZ"/>
    <property type="match status" value="1"/>
</dbReference>
<dbReference type="PROSITE" id="PS50002">
    <property type="entry name" value="SH3"/>
    <property type="match status" value="1"/>
</dbReference>
<dbReference type="SUPFAM" id="SSF101288">
    <property type="entry name" value="L27 domain"/>
    <property type="match status" value="1"/>
</dbReference>
<dbReference type="PROSITE" id="PS51022">
    <property type="entry name" value="L27"/>
    <property type="match status" value="1"/>
</dbReference>
<keyword evidence="9" id="KW-1185">Reference proteome</keyword>
<dbReference type="Pfam" id="PF02828">
    <property type="entry name" value="L27"/>
    <property type="match status" value="1"/>
</dbReference>
<evidence type="ECO:0000256" key="1">
    <source>
        <dbReference type="ARBA" id="ARBA00007014"/>
    </source>
</evidence>
<comment type="similarity">
    <text evidence="1">Belongs to the MAGUK family.</text>
</comment>
<dbReference type="EMBL" id="VXIV02001963">
    <property type="protein sequence ID" value="KAF6028312.1"/>
    <property type="molecule type" value="Genomic_DNA"/>
</dbReference>
<accession>A0A7J7JPN4</accession>
<dbReference type="SUPFAM" id="SSF50044">
    <property type="entry name" value="SH3-domain"/>
    <property type="match status" value="1"/>
</dbReference>
<protein>
    <submittedName>
        <fullName evidence="8">MPP7</fullName>
    </submittedName>
</protein>
<dbReference type="CDD" id="cd11862">
    <property type="entry name" value="SH3_MPP"/>
    <property type="match status" value="1"/>
</dbReference>
<dbReference type="Pfam" id="PF00625">
    <property type="entry name" value="Guanylate_kin"/>
    <property type="match status" value="1"/>
</dbReference>
<dbReference type="OrthoDB" id="439127at2759"/>
<dbReference type="Gene3D" id="2.30.30.40">
    <property type="entry name" value="SH3 Domains"/>
    <property type="match status" value="1"/>
</dbReference>
<feature type="domain" description="SH3" evidence="4">
    <location>
        <begin position="193"/>
        <end position="263"/>
    </location>
</feature>
<dbReference type="PROSITE" id="PS50052">
    <property type="entry name" value="GUANYLATE_KINASE_2"/>
    <property type="match status" value="1"/>
</dbReference>
<sequence length="549" mass="61774">MDINNGISREHGVTESTINHKIKNLKRAGHIPVLDHSYDLAGEIYEQFRNRFFLAEEAKELLYILSQPHVRALFDVHDRVANKEYLPVLPDILSQCDDEDRAIKLVRLLKHNEPLGVTIKNRETDGVICVARVFVGGPAERSGLIRNGDEIHEVNGIPVKGRNIEQVVQILNSCDGAISLKLVPALADDEIPNSKVKIKAYFSYDPSTDLLIPCKDAGLSFKAGDILEIVNTDDPIWWQAKLHHDHTNKIGLIPSRSLQTRRATETYNNSAARGFPCSPNFSRKFSPPVSKLTPTTAGGLLSPRFQRKLNKKSKKFSYKADIKDDPEIQCFSSKVLYEEVELYLHRRARKRPIIIVGPPSMGKHDLKQKLIRENPSYASPIPVTSRPKKILETDGKEYNFVSKCEMEKLIQSHRLLEYGEYKGHLYGITLDSICSIISSGRTCVLVCQPQSLSTLRCAAIKPLVAFLKPPSLEKLKQLKVYTGEKSTKKLTLTEMEEMVLGAAHIESTYSELCDETIVSTDFMYSYVSLLNLSKSSSSEAKWIPSAWLD</sequence>
<dbReference type="AlphaFoldDB" id="A0A7J7JPN4"/>
<dbReference type="Pfam" id="PF00018">
    <property type="entry name" value="SH3_1"/>
    <property type="match status" value="1"/>
</dbReference>
<evidence type="ECO:0000259" key="5">
    <source>
        <dbReference type="PROSITE" id="PS50052"/>
    </source>
</evidence>
<dbReference type="SMART" id="SM00569">
    <property type="entry name" value="L27"/>
    <property type="match status" value="1"/>
</dbReference>
<dbReference type="Pfam" id="PF00595">
    <property type="entry name" value="PDZ"/>
    <property type="match status" value="1"/>
</dbReference>
<feature type="domain" description="PDZ" evidence="6">
    <location>
        <begin position="105"/>
        <end position="186"/>
    </location>
</feature>
<dbReference type="Gene3D" id="3.40.50.300">
    <property type="entry name" value="P-loop containing nucleotide triphosphate hydrolases"/>
    <property type="match status" value="1"/>
</dbReference>
<dbReference type="InterPro" id="IPR001452">
    <property type="entry name" value="SH3_domain"/>
</dbReference>
<evidence type="ECO:0000259" key="6">
    <source>
        <dbReference type="PROSITE" id="PS50106"/>
    </source>
</evidence>
<dbReference type="InterPro" id="IPR014775">
    <property type="entry name" value="L27_C"/>
</dbReference>
<proteinExistence type="inferred from homology"/>
<dbReference type="Gene3D" id="2.30.42.10">
    <property type="match status" value="1"/>
</dbReference>
<evidence type="ECO:0000259" key="4">
    <source>
        <dbReference type="PROSITE" id="PS50002"/>
    </source>
</evidence>
<reference evidence="8" key="1">
    <citation type="submission" date="2020-06" db="EMBL/GenBank/DDBJ databases">
        <title>Draft genome of Bugula neritina, a colonial animal packing powerful symbionts and potential medicines.</title>
        <authorList>
            <person name="Rayko M."/>
        </authorList>
    </citation>
    <scope>NUCLEOTIDE SEQUENCE [LARGE SCALE GENOMIC DNA]</scope>
    <source>
        <strain evidence="8">Kwan_BN1</strain>
    </source>
</reference>
<dbReference type="PANTHER" id="PTHR23122">
    <property type="entry name" value="MEMBRANE-ASSOCIATED GUANYLATE KINASE MAGUK"/>
    <property type="match status" value="1"/>
</dbReference>
<dbReference type="Proteomes" id="UP000593567">
    <property type="component" value="Unassembled WGS sequence"/>
</dbReference>
<dbReference type="InterPro" id="IPR008144">
    <property type="entry name" value="Guanylate_kin-like_dom"/>
</dbReference>
<gene>
    <name evidence="8" type="ORF">EB796_013363</name>
</gene>
<dbReference type="InterPro" id="IPR001478">
    <property type="entry name" value="PDZ"/>
</dbReference>
<dbReference type="PROSITE" id="PS50106">
    <property type="entry name" value="PDZ"/>
    <property type="match status" value="1"/>
</dbReference>
<dbReference type="SUPFAM" id="SSF52540">
    <property type="entry name" value="P-loop containing nucleoside triphosphate hydrolases"/>
    <property type="match status" value="1"/>
</dbReference>
<keyword evidence="2 3" id="KW-0728">SH3 domain</keyword>